<keyword evidence="1" id="KW-0812">Transmembrane</keyword>
<evidence type="ECO:0000256" key="1">
    <source>
        <dbReference type="SAM" id="Phobius"/>
    </source>
</evidence>
<gene>
    <name evidence="2" type="ORF">SAMN05660299_02447</name>
</gene>
<protein>
    <submittedName>
        <fullName evidence="2">Uncharacterized protein</fullName>
    </submittedName>
</protein>
<dbReference type="AlphaFoldDB" id="A0A1H0A5L5"/>
<dbReference type="EMBL" id="FNHQ01000035">
    <property type="protein sequence ID" value="SDN28026.1"/>
    <property type="molecule type" value="Genomic_DNA"/>
</dbReference>
<feature type="transmembrane region" description="Helical" evidence="1">
    <location>
        <begin position="17"/>
        <end position="35"/>
    </location>
</feature>
<reference evidence="2 3" key="1">
    <citation type="submission" date="2016-10" db="EMBL/GenBank/DDBJ databases">
        <authorList>
            <person name="de Groot N.N."/>
        </authorList>
    </citation>
    <scope>NUCLEOTIDE SEQUENCE [LARGE SCALE GENOMIC DNA]</scope>
    <source>
        <strain evidence="2 3">DSM 16981</strain>
    </source>
</reference>
<evidence type="ECO:0000313" key="2">
    <source>
        <dbReference type="EMBL" id="SDN28026.1"/>
    </source>
</evidence>
<dbReference type="Proteomes" id="UP000199309">
    <property type="component" value="Unassembled WGS sequence"/>
</dbReference>
<evidence type="ECO:0000313" key="3">
    <source>
        <dbReference type="Proteomes" id="UP000199309"/>
    </source>
</evidence>
<accession>A0A1H0A5L5</accession>
<sequence>MPVKDGIGREHFKRQQTLLWIIGILITVPSIYMAYQSVDTNIADAQVKKFISKEADFDTSSIVSYQFDNGILTIDLIGMPLTNTQITNLKKSMKHYSKLDNAELRIVQDNSGDSLNKEQIQQIINTKISNETKDDNGKSYKELANQYYPDYRRTINDQKVILALKEQAPTLFPEIINIQGGSIASITEQQTITYQTFIAFITVKEQIPPADAEKLKNWISQQIKIPVILYISLPNSNEQEVYGNGIE</sequence>
<name>A0A1H0A5L5_9FIRM</name>
<keyword evidence="3" id="KW-1185">Reference proteome</keyword>
<keyword evidence="1" id="KW-0472">Membrane</keyword>
<organism evidence="2 3">
    <name type="scientific">Megasphaera paucivorans</name>
    <dbReference type="NCBI Taxonomy" id="349095"/>
    <lineage>
        <taxon>Bacteria</taxon>
        <taxon>Bacillati</taxon>
        <taxon>Bacillota</taxon>
        <taxon>Negativicutes</taxon>
        <taxon>Veillonellales</taxon>
        <taxon>Veillonellaceae</taxon>
        <taxon>Megasphaera</taxon>
    </lineage>
</organism>
<keyword evidence="1" id="KW-1133">Transmembrane helix</keyword>
<dbReference type="STRING" id="349095.SAMN05660299_02447"/>
<proteinExistence type="predicted"/>